<evidence type="ECO:0000259" key="3">
    <source>
        <dbReference type="PROSITE" id="PS50983"/>
    </source>
</evidence>
<dbReference type="InterPro" id="IPR002491">
    <property type="entry name" value="ABC_transptr_periplasmic_BD"/>
</dbReference>
<dbReference type="SUPFAM" id="SSF53807">
    <property type="entry name" value="Helical backbone' metal receptor"/>
    <property type="match status" value="1"/>
</dbReference>
<evidence type="ECO:0000256" key="1">
    <source>
        <dbReference type="ARBA" id="ARBA00008814"/>
    </source>
</evidence>
<reference evidence="4" key="1">
    <citation type="submission" date="2022-06" db="EMBL/GenBank/DDBJ databases">
        <title>Amycolatopsis iheyaensis sp. nov., a new species of the genus Amycolatopsis isolated from soil in Iheya island, Japan.</title>
        <authorList>
            <person name="Ngamcharungchit C."/>
            <person name="Kanto H."/>
            <person name="Take A."/>
            <person name="Intra B."/>
            <person name="Matsumoto A."/>
            <person name="Panbangred W."/>
            <person name="Inahashi Y."/>
        </authorList>
    </citation>
    <scope>NUCLEOTIDE SEQUENCE</scope>
    <source>
        <strain evidence="4">OK19-0408</strain>
    </source>
</reference>
<proteinExistence type="inferred from homology"/>
<feature type="domain" description="Fe/B12 periplasmic-binding" evidence="3">
    <location>
        <begin position="87"/>
        <end position="352"/>
    </location>
</feature>
<feature type="chain" id="PRO_5040756119" evidence="2">
    <location>
        <begin position="27"/>
        <end position="355"/>
    </location>
</feature>
<keyword evidence="2" id="KW-0732">Signal</keyword>
<comment type="caution">
    <text evidence="4">The sequence shown here is derived from an EMBL/GenBank/DDBJ whole genome shotgun (WGS) entry which is preliminary data.</text>
</comment>
<dbReference type="AlphaFoldDB" id="A0A9X2SKC1"/>
<dbReference type="Gene3D" id="3.40.50.1980">
    <property type="entry name" value="Nitrogenase molybdenum iron protein domain"/>
    <property type="match status" value="2"/>
</dbReference>
<sequence length="355" mass="36647">MLSRGLLPAAVLLLITAVAGCATAPAAPHTAEPLAALKPVPDPKSRTGPSSAVLAQADISAPPPAQHLPVTVTDHQGTRVTVTDTSRVLAFDMAGTLAATVFGLGLGDRVVGRDVSTGFPAAQRLPLVTRNGHQLNAEAIMALRPTVILTDTTLGPWDVVLQLRDSGIPVVVLDPKRTMDNVGALVHDTAAALGVPEAGQRLSARLDEDIATKKAEITRLAPAEPARKLRVVFLYLRGQAGVYYLFGRGSGADSLITALGAVDVASEAGVEGMRPMTPEALVKARPDVILLMTKGLESVGGPDGLLQVPGVAQTPAGLHRRFVDMADSEILSFGPRTPGVLDALARALYAPGAGG</sequence>
<evidence type="ECO:0000313" key="5">
    <source>
        <dbReference type="Proteomes" id="UP001144096"/>
    </source>
</evidence>
<keyword evidence="5" id="KW-1185">Reference proteome</keyword>
<name>A0A9X2SKC1_9PSEU</name>
<dbReference type="Proteomes" id="UP001144096">
    <property type="component" value="Unassembled WGS sequence"/>
</dbReference>
<accession>A0A9X2SKC1</accession>
<dbReference type="PANTHER" id="PTHR30535">
    <property type="entry name" value="VITAMIN B12-BINDING PROTEIN"/>
    <property type="match status" value="1"/>
</dbReference>
<dbReference type="InterPro" id="IPR050902">
    <property type="entry name" value="ABC_Transporter_SBP"/>
</dbReference>
<evidence type="ECO:0000313" key="4">
    <source>
        <dbReference type="EMBL" id="MCR6484988.1"/>
    </source>
</evidence>
<gene>
    <name evidence="4" type="ORF">M8542_19340</name>
</gene>
<dbReference type="EMBL" id="JAMXQV010000009">
    <property type="protein sequence ID" value="MCR6484988.1"/>
    <property type="molecule type" value="Genomic_DNA"/>
</dbReference>
<dbReference type="PROSITE" id="PS51257">
    <property type="entry name" value="PROKAR_LIPOPROTEIN"/>
    <property type="match status" value="1"/>
</dbReference>
<evidence type="ECO:0000256" key="2">
    <source>
        <dbReference type="SAM" id="SignalP"/>
    </source>
</evidence>
<dbReference type="RefSeq" id="WP_257921605.1">
    <property type="nucleotide sequence ID" value="NZ_JAMXQV010000009.1"/>
</dbReference>
<dbReference type="PANTHER" id="PTHR30535:SF4">
    <property type="entry name" value="HEMIN-BINDING PERIPLASMIC PROTEIN HMUT"/>
    <property type="match status" value="1"/>
</dbReference>
<organism evidence="4 5">
    <name type="scientific">Amycolatopsis iheyensis</name>
    <dbReference type="NCBI Taxonomy" id="2945988"/>
    <lineage>
        <taxon>Bacteria</taxon>
        <taxon>Bacillati</taxon>
        <taxon>Actinomycetota</taxon>
        <taxon>Actinomycetes</taxon>
        <taxon>Pseudonocardiales</taxon>
        <taxon>Pseudonocardiaceae</taxon>
        <taxon>Amycolatopsis</taxon>
    </lineage>
</organism>
<dbReference type="PROSITE" id="PS50983">
    <property type="entry name" value="FE_B12_PBP"/>
    <property type="match status" value="1"/>
</dbReference>
<dbReference type="Pfam" id="PF01497">
    <property type="entry name" value="Peripla_BP_2"/>
    <property type="match status" value="1"/>
</dbReference>
<protein>
    <submittedName>
        <fullName evidence="4">ABC transporter substrate-binding protein</fullName>
    </submittedName>
</protein>
<comment type="similarity">
    <text evidence="1">Belongs to the bacterial solute-binding protein 8 family.</text>
</comment>
<feature type="signal peptide" evidence="2">
    <location>
        <begin position="1"/>
        <end position="26"/>
    </location>
</feature>